<dbReference type="RefSeq" id="WP_210757269.1">
    <property type="nucleotide sequence ID" value="NZ_CP060139.1"/>
</dbReference>
<keyword evidence="8" id="KW-0675">Receptor</keyword>
<keyword evidence="4" id="KW-0798">TonB box</keyword>
<keyword evidence="5" id="KW-0732">Signal</keyword>
<evidence type="ECO:0000313" key="9">
    <source>
        <dbReference type="Proteomes" id="UP000516305"/>
    </source>
</evidence>
<feature type="signal peptide" evidence="5">
    <location>
        <begin position="1"/>
        <end position="21"/>
    </location>
</feature>
<dbReference type="SUPFAM" id="SSF49464">
    <property type="entry name" value="Carboxypeptidase regulatory domain-like"/>
    <property type="match status" value="1"/>
</dbReference>
<feature type="chain" id="PRO_5028906009" evidence="5">
    <location>
        <begin position="22"/>
        <end position="971"/>
    </location>
</feature>
<gene>
    <name evidence="8" type="ORF">H4K34_09940</name>
</gene>
<evidence type="ECO:0000259" key="6">
    <source>
        <dbReference type="Pfam" id="PF00593"/>
    </source>
</evidence>
<dbReference type="KEGG" id="chyd:H4K34_09940"/>
<dbReference type="SUPFAM" id="SSF56935">
    <property type="entry name" value="Porins"/>
    <property type="match status" value="1"/>
</dbReference>
<dbReference type="InterPro" id="IPR036942">
    <property type="entry name" value="Beta-barrel_TonB_sf"/>
</dbReference>
<evidence type="ECO:0000256" key="3">
    <source>
        <dbReference type="ARBA" id="ARBA00023237"/>
    </source>
</evidence>
<evidence type="ECO:0000259" key="7">
    <source>
        <dbReference type="Pfam" id="PF07715"/>
    </source>
</evidence>
<dbReference type="PANTHER" id="PTHR40980">
    <property type="entry name" value="PLUG DOMAIN-CONTAINING PROTEIN"/>
    <property type="match status" value="1"/>
</dbReference>
<evidence type="ECO:0000256" key="2">
    <source>
        <dbReference type="ARBA" id="ARBA00023136"/>
    </source>
</evidence>
<accession>A0A7H0VAF4</accession>
<dbReference type="InterPro" id="IPR000531">
    <property type="entry name" value="Beta-barrel_TonB"/>
</dbReference>
<keyword evidence="9" id="KW-1185">Reference proteome</keyword>
<comment type="subcellular location">
    <subcellularLocation>
        <location evidence="1 4">Cell outer membrane</location>
    </subcellularLocation>
</comment>
<dbReference type="Pfam" id="PF07715">
    <property type="entry name" value="Plug"/>
    <property type="match status" value="1"/>
</dbReference>
<dbReference type="Gene3D" id="2.40.170.20">
    <property type="entry name" value="TonB-dependent receptor, beta-barrel domain"/>
    <property type="match status" value="1"/>
</dbReference>
<dbReference type="InterPro" id="IPR008969">
    <property type="entry name" value="CarboxyPept-like_regulatory"/>
</dbReference>
<dbReference type="PANTHER" id="PTHR40980:SF5">
    <property type="entry name" value="TONB-DEPENDENT RECEPTOR"/>
    <property type="match status" value="1"/>
</dbReference>
<feature type="domain" description="TonB-dependent receptor-like beta-barrel" evidence="6">
    <location>
        <begin position="484"/>
        <end position="934"/>
    </location>
</feature>
<evidence type="ECO:0000256" key="1">
    <source>
        <dbReference type="ARBA" id="ARBA00004442"/>
    </source>
</evidence>
<evidence type="ECO:0000256" key="4">
    <source>
        <dbReference type="RuleBase" id="RU003357"/>
    </source>
</evidence>
<evidence type="ECO:0000313" key="8">
    <source>
        <dbReference type="EMBL" id="QNR22702.1"/>
    </source>
</evidence>
<keyword evidence="2 4" id="KW-0472">Membrane</keyword>
<dbReference type="InterPro" id="IPR037066">
    <property type="entry name" value="Plug_dom_sf"/>
</dbReference>
<dbReference type="InterPro" id="IPR012910">
    <property type="entry name" value="Plug_dom"/>
</dbReference>
<dbReference type="AlphaFoldDB" id="A0A7H0VAF4"/>
<dbReference type="Pfam" id="PF00593">
    <property type="entry name" value="TonB_dep_Rec_b-barrel"/>
    <property type="match status" value="1"/>
</dbReference>
<feature type="domain" description="TonB-dependent receptor plug" evidence="7">
    <location>
        <begin position="130"/>
        <end position="227"/>
    </location>
</feature>
<dbReference type="Gene3D" id="2.60.40.1120">
    <property type="entry name" value="Carboxypeptidase-like, regulatory domain"/>
    <property type="match status" value="1"/>
</dbReference>
<dbReference type="Pfam" id="PF13715">
    <property type="entry name" value="CarbopepD_reg_2"/>
    <property type="match status" value="1"/>
</dbReference>
<evidence type="ECO:0000256" key="5">
    <source>
        <dbReference type="SAM" id="SignalP"/>
    </source>
</evidence>
<protein>
    <submittedName>
        <fullName evidence="8">TonB-dependent receptor</fullName>
    </submittedName>
</protein>
<sequence>MKSFKSTLALAFLCFPILLFAQKGTIRGQVIDGENGEPLFAANAVIKGTQIGTTTDFDGYYELQAEAGTYQLEISFIGMSSLVITDVVVKAGEVTVVEAVTLKPASNQLAEVVVTSEAVRNSEAALVTVKRKSTNLIDGVSAAKLRKTGDSDAGDAAKRVTGVSVEGGKYVYVRGLGDRYTKTMLNGVDIPGLDPDKNSIQIDIFPTNLISNLTVLKSGLAELPADFTGGVVNIETQEFPTDRILDVSVGVGFNPSMHFNSDYISYEGGSTDFLGFDDGTRAIPRADGSGPLPYFDDADAVDFNKNFSRTLGAEQSTSFTDYSLGVSMGNQYSLESGNKLGYIFSLTYDNSRVFYDDIEYGEWQRDRDPEDYQLIEATTQNGKLAEQNVLLGALAGFTYKTLMSKYKFTAMHLQNGTSRSAQLSIDAKDGAAQVSDYYAFSNNLEYNQRGLTNVLLAGEHYLDGGDWEVNWKFSPTLSSLSDPDIRKTAFSIDRGDSTFDPGEGGLPSRIWRSLSEVNMVSKVDIIRSHTLMGDDAKFKFGMSHVYKYRDYSIYRYNLNEREYTGLNSIQYSGDPNQVLIDQNLYRQYIDGMDTTFVGLYYNPELLDGQTNPNEYQSNVNNFGFYVSEEFKPLESLKAVIGLRAELFQQRHTGRDQVAAQNPNDPSGNTLNNDVVLDALDLFPSANLIYALNEDMNLRASYYRSIARPSFKELSFAQILDPVSNRTFNGGLFQYNDWNGQLESTRINNFDLRLERFLKGADIISISAFYKAFDSPIELVRIPVALRDFQPRNVGNGTLIGGEFELRKNLSFLSERLKTIAFSGNFTYTYSRIDMTDAEFNARKTYEKDGQTIERTRQMAGQAPFIINGGFSYDNTEKGLSAGVFYNVKGRTLEIVGGNLAPDVYTEPFHSLNFTFNKTFGEDGRSSLSIKVSNLLNDVRESLYQAYEGNPQVFNRLKPGTAFSIGYTYSFY</sequence>
<dbReference type="EMBL" id="CP060139">
    <property type="protein sequence ID" value="QNR22702.1"/>
    <property type="molecule type" value="Genomic_DNA"/>
</dbReference>
<reference evidence="8 9" key="1">
    <citation type="submission" date="2020-08" db="EMBL/GenBank/DDBJ databases">
        <title>Croceimicrobium hydrocarbonivorans gen. nov., sp. nov., a novel marine bacterium isolated from a bacterial consortium that degrades polyethylene terephthalate.</title>
        <authorList>
            <person name="Liu R."/>
        </authorList>
    </citation>
    <scope>NUCLEOTIDE SEQUENCE [LARGE SCALE GENOMIC DNA]</scope>
    <source>
        <strain evidence="8 9">A20-9</strain>
    </source>
</reference>
<keyword evidence="3" id="KW-0998">Cell outer membrane</keyword>
<proteinExistence type="inferred from homology"/>
<dbReference type="Proteomes" id="UP000516305">
    <property type="component" value="Chromosome"/>
</dbReference>
<comment type="similarity">
    <text evidence="4">Belongs to the TonB-dependent receptor family.</text>
</comment>
<dbReference type="Gene3D" id="2.170.130.10">
    <property type="entry name" value="TonB-dependent receptor, plug domain"/>
    <property type="match status" value="1"/>
</dbReference>
<dbReference type="GO" id="GO:0009279">
    <property type="term" value="C:cell outer membrane"/>
    <property type="evidence" value="ECO:0007669"/>
    <property type="project" value="UniProtKB-SubCell"/>
</dbReference>
<name>A0A7H0VAF4_9FLAO</name>
<organism evidence="8 9">
    <name type="scientific">Croceimicrobium hydrocarbonivorans</name>
    <dbReference type="NCBI Taxonomy" id="2761580"/>
    <lineage>
        <taxon>Bacteria</taxon>
        <taxon>Pseudomonadati</taxon>
        <taxon>Bacteroidota</taxon>
        <taxon>Flavobacteriia</taxon>
        <taxon>Flavobacteriales</taxon>
        <taxon>Owenweeksiaceae</taxon>
        <taxon>Croceimicrobium</taxon>
    </lineage>
</organism>